<name>A0A2K1JZ97_PHYPA</name>
<dbReference type="InParanoid" id="A0A2K1JZ97"/>
<reference evidence="2" key="3">
    <citation type="submission" date="2020-12" db="UniProtKB">
        <authorList>
            <consortium name="EnsemblPlants"/>
        </authorList>
    </citation>
    <scope>IDENTIFICATION</scope>
</reference>
<evidence type="ECO:0000313" key="3">
    <source>
        <dbReference type="Proteomes" id="UP000006727"/>
    </source>
</evidence>
<dbReference type="PaxDb" id="3218-PP1S145_58V6.1"/>
<accession>A0A2K1JZ97</accession>
<evidence type="ECO:0000313" key="1">
    <source>
        <dbReference type="EMBL" id="PNR46845.1"/>
    </source>
</evidence>
<dbReference type="Proteomes" id="UP000006727">
    <property type="component" value="Chromosome 10"/>
</dbReference>
<dbReference type="Gramene" id="Pp3c10_16290V3.1">
    <property type="protein sequence ID" value="Pp3c10_16290V3.1"/>
    <property type="gene ID" value="Pp3c10_16290"/>
</dbReference>
<dbReference type="EnsemblPlants" id="Pp3c10_16290V3.1">
    <property type="protein sequence ID" value="Pp3c10_16290V3.1"/>
    <property type="gene ID" value="Pp3c10_16290"/>
</dbReference>
<organism evidence="1">
    <name type="scientific">Physcomitrium patens</name>
    <name type="common">Spreading-leaved earth moss</name>
    <name type="synonym">Physcomitrella patens</name>
    <dbReference type="NCBI Taxonomy" id="3218"/>
    <lineage>
        <taxon>Eukaryota</taxon>
        <taxon>Viridiplantae</taxon>
        <taxon>Streptophyta</taxon>
        <taxon>Embryophyta</taxon>
        <taxon>Bryophyta</taxon>
        <taxon>Bryophytina</taxon>
        <taxon>Bryopsida</taxon>
        <taxon>Funariidae</taxon>
        <taxon>Funariales</taxon>
        <taxon>Funariaceae</taxon>
        <taxon>Physcomitrium</taxon>
    </lineage>
</organism>
<dbReference type="EMBL" id="ABEU02000010">
    <property type="protein sequence ID" value="PNR46845.1"/>
    <property type="molecule type" value="Genomic_DNA"/>
</dbReference>
<dbReference type="AlphaFoldDB" id="A0A2K1JZ97"/>
<dbReference type="Gene3D" id="1.10.150.20">
    <property type="entry name" value="5' to 3' exonuclease, C-terminal subdomain"/>
    <property type="match status" value="1"/>
</dbReference>
<proteinExistence type="predicted"/>
<reference evidence="1 3" key="1">
    <citation type="journal article" date="2008" name="Science">
        <title>The Physcomitrella genome reveals evolutionary insights into the conquest of land by plants.</title>
        <authorList>
            <person name="Rensing S."/>
            <person name="Lang D."/>
            <person name="Zimmer A."/>
            <person name="Terry A."/>
            <person name="Salamov A."/>
            <person name="Shapiro H."/>
            <person name="Nishiyama T."/>
            <person name="Perroud P.-F."/>
            <person name="Lindquist E."/>
            <person name="Kamisugi Y."/>
            <person name="Tanahashi T."/>
            <person name="Sakakibara K."/>
            <person name="Fujita T."/>
            <person name="Oishi K."/>
            <person name="Shin-I T."/>
            <person name="Kuroki Y."/>
            <person name="Toyoda A."/>
            <person name="Suzuki Y."/>
            <person name="Hashimoto A."/>
            <person name="Yamaguchi K."/>
            <person name="Sugano A."/>
            <person name="Kohara Y."/>
            <person name="Fujiyama A."/>
            <person name="Anterola A."/>
            <person name="Aoki S."/>
            <person name="Ashton N."/>
            <person name="Barbazuk W.B."/>
            <person name="Barker E."/>
            <person name="Bennetzen J."/>
            <person name="Bezanilla M."/>
            <person name="Blankenship R."/>
            <person name="Cho S.H."/>
            <person name="Dutcher S."/>
            <person name="Estelle M."/>
            <person name="Fawcett J.A."/>
            <person name="Gundlach H."/>
            <person name="Hanada K."/>
            <person name="Heyl A."/>
            <person name="Hicks K.A."/>
            <person name="Hugh J."/>
            <person name="Lohr M."/>
            <person name="Mayer K."/>
            <person name="Melkozernov A."/>
            <person name="Murata T."/>
            <person name="Nelson D."/>
            <person name="Pils B."/>
            <person name="Prigge M."/>
            <person name="Reiss B."/>
            <person name="Renner T."/>
            <person name="Rombauts S."/>
            <person name="Rushton P."/>
            <person name="Sanderfoot A."/>
            <person name="Schween G."/>
            <person name="Shiu S.-H."/>
            <person name="Stueber K."/>
            <person name="Theodoulou F.L."/>
            <person name="Tu H."/>
            <person name="Van de Peer Y."/>
            <person name="Verrier P.J."/>
            <person name="Waters E."/>
            <person name="Wood A."/>
            <person name="Yang L."/>
            <person name="Cove D."/>
            <person name="Cuming A."/>
            <person name="Hasebe M."/>
            <person name="Lucas S."/>
            <person name="Mishler D.B."/>
            <person name="Reski R."/>
            <person name="Grigoriev I."/>
            <person name="Quatrano R.S."/>
            <person name="Boore J.L."/>
        </authorList>
    </citation>
    <scope>NUCLEOTIDE SEQUENCE [LARGE SCALE GENOMIC DNA]</scope>
    <source>
        <strain evidence="2 3">cv. Gransden 2004</strain>
    </source>
</reference>
<gene>
    <name evidence="1" type="ORF">PHYPA_013965</name>
</gene>
<sequence>MEASYRGFVFVQYHAYLAVADPANLQKCEELLKGLPARTPTPVRNPTWVFLKGIEGFGYERASDCLVRLLNNHYYTIDDLKLATEQDLVNYAGIKAGDALQIVAAAKKYVVSTSNRTCGVKTNSEIDVRPHFIGKGHVSEMKTVQVILLQCVCAEVSDYVNHCWFDCTVLYFSPASVDPLSRFASFAAPRFGLARPHGDRSRFSNTPLPASASVVVRLGPRWVEQENSGEEWNVRDSVRPNQRLVVLIFVSRL</sequence>
<reference evidence="1 3" key="2">
    <citation type="journal article" date="2018" name="Plant J.">
        <title>The Physcomitrella patens chromosome-scale assembly reveals moss genome structure and evolution.</title>
        <authorList>
            <person name="Lang D."/>
            <person name="Ullrich K.K."/>
            <person name="Murat F."/>
            <person name="Fuchs J."/>
            <person name="Jenkins J."/>
            <person name="Haas F.B."/>
            <person name="Piednoel M."/>
            <person name="Gundlach H."/>
            <person name="Van Bel M."/>
            <person name="Meyberg R."/>
            <person name="Vives C."/>
            <person name="Morata J."/>
            <person name="Symeonidi A."/>
            <person name="Hiss M."/>
            <person name="Muchero W."/>
            <person name="Kamisugi Y."/>
            <person name="Saleh O."/>
            <person name="Blanc G."/>
            <person name="Decker E.L."/>
            <person name="van Gessel N."/>
            <person name="Grimwood J."/>
            <person name="Hayes R.D."/>
            <person name="Graham S.W."/>
            <person name="Gunter L.E."/>
            <person name="McDaniel S.F."/>
            <person name="Hoernstein S.N.W."/>
            <person name="Larsson A."/>
            <person name="Li F.W."/>
            <person name="Perroud P.F."/>
            <person name="Phillips J."/>
            <person name="Ranjan P."/>
            <person name="Rokshar D.S."/>
            <person name="Rothfels C.J."/>
            <person name="Schneider L."/>
            <person name="Shu S."/>
            <person name="Stevenson D.W."/>
            <person name="Thummler F."/>
            <person name="Tillich M."/>
            <person name="Villarreal Aguilar J.C."/>
            <person name="Widiez T."/>
            <person name="Wong G.K."/>
            <person name="Wymore A."/>
            <person name="Zhang Y."/>
            <person name="Zimmer A.D."/>
            <person name="Quatrano R.S."/>
            <person name="Mayer K.F.X."/>
            <person name="Goodstein D."/>
            <person name="Casacuberta J.M."/>
            <person name="Vandepoele K."/>
            <person name="Reski R."/>
            <person name="Cuming A.C."/>
            <person name="Tuskan G.A."/>
            <person name="Maumus F."/>
            <person name="Salse J."/>
            <person name="Schmutz J."/>
            <person name="Rensing S.A."/>
        </authorList>
    </citation>
    <scope>NUCLEOTIDE SEQUENCE [LARGE SCALE GENOMIC DNA]</scope>
    <source>
        <strain evidence="2 3">cv. Gransden 2004</strain>
    </source>
</reference>
<keyword evidence="3" id="KW-1185">Reference proteome</keyword>
<evidence type="ECO:0000313" key="2">
    <source>
        <dbReference type="EnsemblPlants" id="Pp3c10_16290V3.1"/>
    </source>
</evidence>
<protein>
    <submittedName>
        <fullName evidence="1 2">Uncharacterized protein</fullName>
    </submittedName>
</protein>